<evidence type="ECO:0000259" key="5">
    <source>
        <dbReference type="Pfam" id="PF00291"/>
    </source>
</evidence>
<dbReference type="InterPro" id="IPR001926">
    <property type="entry name" value="TrpB-like_PALP"/>
</dbReference>
<protein>
    <submittedName>
        <fullName evidence="6">Cysteine synthase A</fullName>
    </submittedName>
</protein>
<keyword evidence="3" id="KW-0808">Transferase</keyword>
<dbReference type="CDD" id="cd01561">
    <property type="entry name" value="CBS_like"/>
    <property type="match status" value="1"/>
</dbReference>
<accession>A0A1H2QAT1</accession>
<evidence type="ECO:0000256" key="4">
    <source>
        <dbReference type="ARBA" id="ARBA00022898"/>
    </source>
</evidence>
<comment type="cofactor">
    <cofactor evidence="1">
        <name>pyridoxal 5'-phosphate</name>
        <dbReference type="ChEBI" id="CHEBI:597326"/>
    </cofactor>
</comment>
<dbReference type="GO" id="GO:0016740">
    <property type="term" value="F:transferase activity"/>
    <property type="evidence" value="ECO:0007669"/>
    <property type="project" value="UniProtKB-KW"/>
</dbReference>
<dbReference type="STRING" id="1048340.SAMN05444487_101161"/>
<dbReference type="InterPro" id="IPR050214">
    <property type="entry name" value="Cys_Synth/Cystath_Beta-Synth"/>
</dbReference>
<evidence type="ECO:0000256" key="2">
    <source>
        <dbReference type="ARBA" id="ARBA00011738"/>
    </source>
</evidence>
<dbReference type="RefSeq" id="WP_091734714.1">
    <property type="nucleotide sequence ID" value="NZ_FNNQ01000001.1"/>
</dbReference>
<dbReference type="InterPro" id="IPR023927">
    <property type="entry name" value="SbnA"/>
</dbReference>
<dbReference type="Pfam" id="PF00291">
    <property type="entry name" value="PALP"/>
    <property type="match status" value="1"/>
</dbReference>
<keyword evidence="4" id="KW-0663">Pyridoxal phosphate</keyword>
<dbReference type="SUPFAM" id="SSF53686">
    <property type="entry name" value="Tryptophan synthase beta subunit-like PLP-dependent enzymes"/>
    <property type="match status" value="1"/>
</dbReference>
<evidence type="ECO:0000313" key="6">
    <source>
        <dbReference type="EMBL" id="SDW04256.1"/>
    </source>
</evidence>
<evidence type="ECO:0000256" key="3">
    <source>
        <dbReference type="ARBA" id="ARBA00022679"/>
    </source>
</evidence>
<proteinExistence type="predicted"/>
<gene>
    <name evidence="6" type="ORF">SAMN05444487_101161</name>
</gene>
<reference evidence="6 7" key="1">
    <citation type="submission" date="2016-10" db="EMBL/GenBank/DDBJ databases">
        <authorList>
            <person name="de Groot N.N."/>
        </authorList>
    </citation>
    <scope>NUCLEOTIDE SEQUENCE [LARGE SCALE GENOMIC DNA]</scope>
    <source>
        <strain evidence="6 7">DSM 45610</strain>
    </source>
</reference>
<evidence type="ECO:0000256" key="1">
    <source>
        <dbReference type="ARBA" id="ARBA00001933"/>
    </source>
</evidence>
<feature type="domain" description="Tryptophan synthase beta chain-like PALP" evidence="5">
    <location>
        <begin position="10"/>
        <end position="293"/>
    </location>
</feature>
<dbReference type="Proteomes" id="UP000198534">
    <property type="component" value="Unassembled WGS sequence"/>
</dbReference>
<dbReference type="GO" id="GO:1901605">
    <property type="term" value="P:alpha-amino acid metabolic process"/>
    <property type="evidence" value="ECO:0007669"/>
    <property type="project" value="UniProtKB-ARBA"/>
</dbReference>
<dbReference type="Gene3D" id="3.40.50.1100">
    <property type="match status" value="2"/>
</dbReference>
<dbReference type="OrthoDB" id="9808024at2"/>
<dbReference type="InterPro" id="IPR036052">
    <property type="entry name" value="TrpB-like_PALP_sf"/>
</dbReference>
<evidence type="ECO:0000313" key="7">
    <source>
        <dbReference type="Proteomes" id="UP000198534"/>
    </source>
</evidence>
<name>A0A1H2QAT1_9BACL</name>
<dbReference type="AlphaFoldDB" id="A0A1H2QAT1"/>
<keyword evidence="7" id="KW-1185">Reference proteome</keyword>
<comment type="subunit">
    <text evidence="2">Homodimer.</text>
</comment>
<dbReference type="PANTHER" id="PTHR10314">
    <property type="entry name" value="CYSTATHIONINE BETA-SYNTHASE"/>
    <property type="match status" value="1"/>
</dbReference>
<dbReference type="NCBIfam" id="TIGR03945">
    <property type="entry name" value="PLP_SbnA_fam"/>
    <property type="match status" value="1"/>
</dbReference>
<organism evidence="6 7">
    <name type="scientific">Marininema mesophilum</name>
    <dbReference type="NCBI Taxonomy" id="1048340"/>
    <lineage>
        <taxon>Bacteria</taxon>
        <taxon>Bacillati</taxon>
        <taxon>Bacillota</taxon>
        <taxon>Bacilli</taxon>
        <taxon>Bacillales</taxon>
        <taxon>Thermoactinomycetaceae</taxon>
        <taxon>Marininema</taxon>
    </lineage>
</organism>
<dbReference type="EMBL" id="FNNQ01000001">
    <property type="protein sequence ID" value="SDW04256.1"/>
    <property type="molecule type" value="Genomic_DNA"/>
</dbReference>
<sequence length="320" mass="35852">MINKLQQVRAFIGNTPLVQLDYDRLEIFAKLEYHNLMNSIKVRPAYHILKAAIKKGEITPSTTVVESSSGNFGIALAALCRQLQIKFVPVIDPNINNAYEDILRALSYRVEKVTERDRTGGYLLNRLQKVRELLQGIPDSYWPNQYENPLNYESHYFGVGSEIAHHFEVLDYAFIGVSTGGTIAGISHRLKEKFPKIKIVAVDLVGSVIFGGPPKKRHIPGIGASMVPKQIERALIDDVVMVKEIDAIDGCHRLFEEHGVFAGGSSGSCYHAIHHYFSEMDLVERPKVVFLCPDGGTAYVNTVYNADWVAQLRQEEHVTS</sequence>